<dbReference type="RefSeq" id="XP_049125384.1">
    <property type="nucleotide sequence ID" value="XM_049269427.1"/>
</dbReference>
<organism evidence="1 2">
    <name type="scientific">Colletotrichum spaethianum</name>
    <dbReference type="NCBI Taxonomy" id="700344"/>
    <lineage>
        <taxon>Eukaryota</taxon>
        <taxon>Fungi</taxon>
        <taxon>Dikarya</taxon>
        <taxon>Ascomycota</taxon>
        <taxon>Pezizomycotina</taxon>
        <taxon>Sordariomycetes</taxon>
        <taxon>Hypocreomycetidae</taxon>
        <taxon>Glomerellales</taxon>
        <taxon>Glomerellaceae</taxon>
        <taxon>Colletotrichum</taxon>
        <taxon>Colletotrichum spaethianum species complex</taxon>
    </lineage>
</organism>
<proteinExistence type="predicted"/>
<sequence length="114" mass="12798">MYLTQAKLGLQANKQSADIFVWSAKAVIDSIFSYKFARVLTAYVVLHNALADNHIPKQDLVVGPKARHSTTNAIQQGQLKPQIDGFKTSRFSRHADLAYIEEKYENNSVSFNPT</sequence>
<evidence type="ECO:0000313" key="2">
    <source>
        <dbReference type="Proteomes" id="UP001055115"/>
    </source>
</evidence>
<evidence type="ECO:0000313" key="1">
    <source>
        <dbReference type="EMBL" id="GKT43034.1"/>
    </source>
</evidence>
<gene>
    <name evidence="1" type="ORF">ColSpa_03215</name>
</gene>
<keyword evidence="2" id="KW-1185">Reference proteome</keyword>
<dbReference type="GeneID" id="73324017"/>
<accession>A0AA37LAI0</accession>
<name>A0AA37LAI0_9PEZI</name>
<dbReference type="AlphaFoldDB" id="A0AA37LAI0"/>
<comment type="caution">
    <text evidence="1">The sequence shown here is derived from an EMBL/GenBank/DDBJ whole genome shotgun (WGS) entry which is preliminary data.</text>
</comment>
<dbReference type="EMBL" id="BQXU01000006">
    <property type="protein sequence ID" value="GKT43034.1"/>
    <property type="molecule type" value="Genomic_DNA"/>
</dbReference>
<dbReference type="Proteomes" id="UP001055115">
    <property type="component" value="Unassembled WGS sequence"/>
</dbReference>
<protein>
    <submittedName>
        <fullName evidence="1">Uncharacterized protein</fullName>
    </submittedName>
</protein>
<reference evidence="1 2" key="1">
    <citation type="submission" date="2022-03" db="EMBL/GenBank/DDBJ databases">
        <title>Genome data of Colletotrichum spp.</title>
        <authorList>
            <person name="Utami Y.D."/>
            <person name="Hiruma K."/>
        </authorList>
    </citation>
    <scope>NUCLEOTIDE SEQUENCE [LARGE SCALE GENOMIC DNA]</scope>
    <source>
        <strain evidence="1 2">MAFF 239500</strain>
    </source>
</reference>